<dbReference type="Gene3D" id="3.30.70.560">
    <property type="entry name" value="7,8-Dihydro-6-hydroxymethylpterin-pyrophosphokinase HPPK"/>
    <property type="match status" value="1"/>
</dbReference>
<dbReference type="GO" id="GO:0005524">
    <property type="term" value="F:ATP binding"/>
    <property type="evidence" value="ECO:0007669"/>
    <property type="project" value="UniProtKB-KW"/>
</dbReference>
<dbReference type="UniPathway" id="UPA00077">
    <property type="reaction ID" value="UER00155"/>
</dbReference>
<keyword evidence="6" id="KW-0547">Nucleotide-binding</keyword>
<reference evidence="14" key="1">
    <citation type="submission" date="2021-05" db="EMBL/GenBank/DDBJ databases">
        <title>Complete genome sequence of the cellulolytic planctomycete Telmatocola sphagniphila SP2T and characterization of the first cellulase from planctomycetes.</title>
        <authorList>
            <person name="Rakitin A.L."/>
            <person name="Beletsky A.V."/>
            <person name="Naumoff D.G."/>
            <person name="Kulichevskaya I.S."/>
            <person name="Mardanov A.V."/>
            <person name="Ravin N.V."/>
            <person name="Dedysh S.N."/>
        </authorList>
    </citation>
    <scope>NUCLEOTIDE SEQUENCE</scope>
    <source>
        <strain evidence="14">SP2T</strain>
    </source>
</reference>
<dbReference type="NCBIfam" id="TIGR01498">
    <property type="entry name" value="folK"/>
    <property type="match status" value="1"/>
</dbReference>
<dbReference type="GO" id="GO:0046656">
    <property type="term" value="P:folic acid biosynthetic process"/>
    <property type="evidence" value="ECO:0007669"/>
    <property type="project" value="UniProtKB-KW"/>
</dbReference>
<evidence type="ECO:0000313" key="14">
    <source>
        <dbReference type="EMBL" id="QVL34597.1"/>
    </source>
</evidence>
<evidence type="ECO:0000256" key="12">
    <source>
        <dbReference type="ARBA" id="ARBA00033413"/>
    </source>
</evidence>
<dbReference type="RefSeq" id="WP_213499736.1">
    <property type="nucleotide sequence ID" value="NZ_CP074694.1"/>
</dbReference>
<dbReference type="Proteomes" id="UP000676194">
    <property type="component" value="Chromosome"/>
</dbReference>
<evidence type="ECO:0000256" key="9">
    <source>
        <dbReference type="ARBA" id="ARBA00022909"/>
    </source>
</evidence>
<comment type="function">
    <text evidence="10">Catalyzes the transfer of pyrophosphate from adenosine triphosphate (ATP) to 6-hydroxymethyl-7,8-dihydropterin, an enzymatic step in folate biosynthesis pathway.</text>
</comment>
<dbReference type="GO" id="GO:0016301">
    <property type="term" value="F:kinase activity"/>
    <property type="evidence" value="ECO:0007669"/>
    <property type="project" value="UniProtKB-KW"/>
</dbReference>
<evidence type="ECO:0000256" key="11">
    <source>
        <dbReference type="ARBA" id="ARBA00029766"/>
    </source>
</evidence>
<comment type="similarity">
    <text evidence="2">Belongs to the HPPK family.</text>
</comment>
<sequence>MSSAYLALGGNLGDRAFFLDRALELFRAEPGLRLTQVSHYYETAAVGGPADSPAYLNAVAQVECSHTPEQLLQLCLSVEKQLGRVRSEPNAPRTLDLDVILFEDLIRTDDPILPHPRMHERSFVLTPLAEIAPQVVHPILQKSAAQLLKELPADPSSIDAWPRSAPQTSQNLQNKRAFIAGSTSGIGKAIADEFRRRGAIVLTHGRSSSADIRGDLSQTAEQDQVFRTAWAMRSGLDIWIQVAGADTLTGEAARWSFDRKLQELLAVDVTACMRMTRQAGEAMKAHRGGSIITIGWDQAELGMEGDSGQLFTATKSAIHSFTKSLAKSLAPHVRVNCIAPGWIRTAWGENAPEIWQERVRSESLLHRWGLPEDIARLASFLCSDDAAYLNGQVINVNGGMT</sequence>
<keyword evidence="15" id="KW-1185">Reference proteome</keyword>
<comment type="pathway">
    <text evidence="1">Cofactor biosynthesis; tetrahydrofolate biosynthesis; 2-amino-4-hydroxy-6-hydroxymethyl-7,8-dihydropteridine diphosphate from 7,8-dihydroneopterin triphosphate: step 4/4.</text>
</comment>
<dbReference type="CDD" id="cd05233">
    <property type="entry name" value="SDR_c"/>
    <property type="match status" value="1"/>
</dbReference>
<evidence type="ECO:0000256" key="6">
    <source>
        <dbReference type="ARBA" id="ARBA00022741"/>
    </source>
</evidence>
<evidence type="ECO:0000259" key="13">
    <source>
        <dbReference type="Pfam" id="PF01288"/>
    </source>
</evidence>
<dbReference type="EMBL" id="CP074694">
    <property type="protein sequence ID" value="QVL34597.1"/>
    <property type="molecule type" value="Genomic_DNA"/>
</dbReference>
<evidence type="ECO:0000256" key="5">
    <source>
        <dbReference type="ARBA" id="ARBA00022679"/>
    </source>
</evidence>
<evidence type="ECO:0000256" key="2">
    <source>
        <dbReference type="ARBA" id="ARBA00005810"/>
    </source>
</evidence>
<dbReference type="Pfam" id="PF01288">
    <property type="entry name" value="HPPK"/>
    <property type="match status" value="1"/>
</dbReference>
<dbReference type="EC" id="2.7.6.3" evidence="3"/>
<evidence type="ECO:0000256" key="3">
    <source>
        <dbReference type="ARBA" id="ARBA00013253"/>
    </source>
</evidence>
<gene>
    <name evidence="14" type="primary">folK</name>
    <name evidence="14" type="ORF">KIH39_12020</name>
</gene>
<dbReference type="PRINTS" id="PR00081">
    <property type="entry name" value="GDHRDH"/>
</dbReference>
<dbReference type="GO" id="GO:0046654">
    <property type="term" value="P:tetrahydrofolate biosynthetic process"/>
    <property type="evidence" value="ECO:0007669"/>
    <property type="project" value="UniProtKB-UniPathway"/>
</dbReference>
<keyword evidence="9" id="KW-0289">Folate biosynthesis</keyword>
<keyword evidence="8" id="KW-0067">ATP-binding</keyword>
<evidence type="ECO:0000256" key="7">
    <source>
        <dbReference type="ARBA" id="ARBA00022777"/>
    </source>
</evidence>
<proteinExistence type="inferred from homology"/>
<dbReference type="AlphaFoldDB" id="A0A8E6EX79"/>
<keyword evidence="5 14" id="KW-0808">Transferase</keyword>
<organism evidence="14 15">
    <name type="scientific">Telmatocola sphagniphila</name>
    <dbReference type="NCBI Taxonomy" id="1123043"/>
    <lineage>
        <taxon>Bacteria</taxon>
        <taxon>Pseudomonadati</taxon>
        <taxon>Planctomycetota</taxon>
        <taxon>Planctomycetia</taxon>
        <taxon>Gemmatales</taxon>
        <taxon>Gemmataceae</taxon>
    </lineage>
</organism>
<dbReference type="SUPFAM" id="SSF55083">
    <property type="entry name" value="6-hydroxymethyl-7,8-dihydropterin pyrophosphokinase, HPPK"/>
    <property type="match status" value="1"/>
</dbReference>
<keyword evidence="7" id="KW-0418">Kinase</keyword>
<dbReference type="InterPro" id="IPR000550">
    <property type="entry name" value="Hppk"/>
</dbReference>
<evidence type="ECO:0000256" key="4">
    <source>
        <dbReference type="ARBA" id="ARBA00016218"/>
    </source>
</evidence>
<feature type="domain" description="7,8-dihydro-6-hydroxymethylpterin-pyrophosphokinase" evidence="13">
    <location>
        <begin position="5"/>
        <end position="133"/>
    </location>
</feature>
<dbReference type="Gene3D" id="3.40.50.720">
    <property type="entry name" value="NAD(P)-binding Rossmann-like Domain"/>
    <property type="match status" value="1"/>
</dbReference>
<dbReference type="InterPro" id="IPR035907">
    <property type="entry name" value="Hppk_sf"/>
</dbReference>
<dbReference type="InterPro" id="IPR036291">
    <property type="entry name" value="NAD(P)-bd_dom_sf"/>
</dbReference>
<dbReference type="Pfam" id="PF13561">
    <property type="entry name" value="adh_short_C2"/>
    <property type="match status" value="1"/>
</dbReference>
<dbReference type="PANTHER" id="PTHR43071:SF1">
    <property type="entry name" value="2-AMINO-4-HYDROXY-6-HYDROXYMETHYLDIHYDROPTERIDINE PYROPHOSPHOKINASE"/>
    <property type="match status" value="1"/>
</dbReference>
<dbReference type="GO" id="GO:0003848">
    <property type="term" value="F:2-amino-4-hydroxy-6-hydroxymethyldihydropteridine diphosphokinase activity"/>
    <property type="evidence" value="ECO:0007669"/>
    <property type="project" value="UniProtKB-EC"/>
</dbReference>
<protein>
    <recommendedName>
        <fullName evidence="4">2-amino-4-hydroxy-6-hydroxymethyldihydropteridine pyrophosphokinase</fullName>
        <ecNumber evidence="3">2.7.6.3</ecNumber>
    </recommendedName>
    <alternativeName>
        <fullName evidence="11">6-hydroxymethyl-7,8-dihydropterin pyrophosphokinase</fullName>
    </alternativeName>
    <alternativeName>
        <fullName evidence="12">7,8-dihydro-6-hydroxymethylpterin-pyrophosphokinase</fullName>
    </alternativeName>
</protein>
<dbReference type="InterPro" id="IPR002347">
    <property type="entry name" value="SDR_fam"/>
</dbReference>
<dbReference type="SUPFAM" id="SSF51735">
    <property type="entry name" value="NAD(P)-binding Rossmann-fold domains"/>
    <property type="match status" value="1"/>
</dbReference>
<evidence type="ECO:0000256" key="8">
    <source>
        <dbReference type="ARBA" id="ARBA00022840"/>
    </source>
</evidence>
<evidence type="ECO:0000256" key="10">
    <source>
        <dbReference type="ARBA" id="ARBA00029409"/>
    </source>
</evidence>
<dbReference type="PANTHER" id="PTHR43071">
    <property type="entry name" value="2-AMINO-4-HYDROXY-6-HYDROXYMETHYLDIHYDROPTERIDINE PYROPHOSPHOKINASE"/>
    <property type="match status" value="1"/>
</dbReference>
<dbReference type="CDD" id="cd00483">
    <property type="entry name" value="HPPK"/>
    <property type="match status" value="1"/>
</dbReference>
<name>A0A8E6EX79_9BACT</name>
<evidence type="ECO:0000256" key="1">
    <source>
        <dbReference type="ARBA" id="ARBA00005051"/>
    </source>
</evidence>
<dbReference type="KEGG" id="tsph:KIH39_12020"/>
<evidence type="ECO:0000313" key="15">
    <source>
        <dbReference type="Proteomes" id="UP000676194"/>
    </source>
</evidence>
<accession>A0A8E6EX79</accession>